<evidence type="ECO:0000313" key="1">
    <source>
        <dbReference type="EMBL" id="GIY91722.1"/>
    </source>
</evidence>
<sequence length="165" mass="19432">ENDQDTVTVKTEQDMLAETIIGCSWVLYKNLSSKEELVLISFTSERTFERIAVKNDKDTVTVKTEQDKLHPKLLLVAVGYFTKSFSSKEELILVYFTSDRTFESEILSGYSYSENRTRHVTRNYYWLQLGTLRNLSSEEELILLRLRERSRGKKNAKWKELFEKK</sequence>
<gene>
    <name evidence="1" type="ORF">CEXT_644901</name>
</gene>
<feature type="non-terminal residue" evidence="1">
    <location>
        <position position="1"/>
    </location>
</feature>
<organism evidence="1 2">
    <name type="scientific">Caerostris extrusa</name>
    <name type="common">Bark spider</name>
    <name type="synonym">Caerostris bankana</name>
    <dbReference type="NCBI Taxonomy" id="172846"/>
    <lineage>
        <taxon>Eukaryota</taxon>
        <taxon>Metazoa</taxon>
        <taxon>Ecdysozoa</taxon>
        <taxon>Arthropoda</taxon>
        <taxon>Chelicerata</taxon>
        <taxon>Arachnida</taxon>
        <taxon>Araneae</taxon>
        <taxon>Araneomorphae</taxon>
        <taxon>Entelegynae</taxon>
        <taxon>Araneoidea</taxon>
        <taxon>Araneidae</taxon>
        <taxon>Caerostris</taxon>
    </lineage>
</organism>
<name>A0AAV4X947_CAEEX</name>
<dbReference type="AlphaFoldDB" id="A0AAV4X947"/>
<protein>
    <submittedName>
        <fullName evidence="1">Uncharacterized protein</fullName>
    </submittedName>
</protein>
<accession>A0AAV4X947</accession>
<keyword evidence="2" id="KW-1185">Reference proteome</keyword>
<comment type="caution">
    <text evidence="1">The sequence shown here is derived from an EMBL/GenBank/DDBJ whole genome shotgun (WGS) entry which is preliminary data.</text>
</comment>
<dbReference type="EMBL" id="BPLR01017449">
    <property type="protein sequence ID" value="GIY91722.1"/>
    <property type="molecule type" value="Genomic_DNA"/>
</dbReference>
<reference evidence="1 2" key="1">
    <citation type="submission" date="2021-06" db="EMBL/GenBank/DDBJ databases">
        <title>Caerostris extrusa draft genome.</title>
        <authorList>
            <person name="Kono N."/>
            <person name="Arakawa K."/>
        </authorList>
    </citation>
    <scope>NUCLEOTIDE SEQUENCE [LARGE SCALE GENOMIC DNA]</scope>
</reference>
<proteinExistence type="predicted"/>
<dbReference type="Proteomes" id="UP001054945">
    <property type="component" value="Unassembled WGS sequence"/>
</dbReference>
<evidence type="ECO:0000313" key="2">
    <source>
        <dbReference type="Proteomes" id="UP001054945"/>
    </source>
</evidence>